<keyword evidence="4" id="KW-1185">Reference proteome</keyword>
<dbReference type="InterPro" id="IPR051199">
    <property type="entry name" value="LPS_LOS_Heptosyltrfase"/>
</dbReference>
<dbReference type="PANTHER" id="PTHR30160">
    <property type="entry name" value="TETRAACYLDISACCHARIDE 4'-KINASE-RELATED"/>
    <property type="match status" value="1"/>
</dbReference>
<dbReference type="AlphaFoldDB" id="A0A556N2K7"/>
<proteinExistence type="predicted"/>
<dbReference type="PANTHER" id="PTHR30160:SF15">
    <property type="entry name" value="GLYCOSYLTRANSFERASE HI_0523-RELATED"/>
    <property type="match status" value="1"/>
</dbReference>
<name>A0A556N2K7_9FLAO</name>
<dbReference type="InterPro" id="IPR002201">
    <property type="entry name" value="Glyco_trans_9"/>
</dbReference>
<dbReference type="GO" id="GO:0008713">
    <property type="term" value="F:ADP-heptose-lipopolysaccharide heptosyltransferase activity"/>
    <property type="evidence" value="ECO:0007669"/>
    <property type="project" value="TreeGrafter"/>
</dbReference>
<evidence type="ECO:0000313" key="4">
    <source>
        <dbReference type="Proteomes" id="UP000316008"/>
    </source>
</evidence>
<organism evidence="3 4">
    <name type="scientific">Fluviicola chungangensis</name>
    <dbReference type="NCBI Taxonomy" id="2597671"/>
    <lineage>
        <taxon>Bacteria</taxon>
        <taxon>Pseudomonadati</taxon>
        <taxon>Bacteroidota</taxon>
        <taxon>Flavobacteriia</taxon>
        <taxon>Flavobacteriales</taxon>
        <taxon>Crocinitomicaceae</taxon>
        <taxon>Fluviicola</taxon>
    </lineage>
</organism>
<evidence type="ECO:0000256" key="1">
    <source>
        <dbReference type="ARBA" id="ARBA00022676"/>
    </source>
</evidence>
<dbReference type="Pfam" id="PF01075">
    <property type="entry name" value="Glyco_transf_9"/>
    <property type="match status" value="1"/>
</dbReference>
<gene>
    <name evidence="3" type="ORF">FO442_04555</name>
</gene>
<dbReference type="Proteomes" id="UP000316008">
    <property type="component" value="Unassembled WGS sequence"/>
</dbReference>
<dbReference type="SUPFAM" id="SSF53756">
    <property type="entry name" value="UDP-Glycosyltransferase/glycogen phosphorylase"/>
    <property type="match status" value="1"/>
</dbReference>
<dbReference type="Gene3D" id="3.40.50.2000">
    <property type="entry name" value="Glycogen Phosphorylase B"/>
    <property type="match status" value="2"/>
</dbReference>
<reference evidence="3 4" key="1">
    <citation type="submission" date="2019-07" db="EMBL/GenBank/DDBJ databases">
        <authorList>
            <person name="Huq M.A."/>
        </authorList>
    </citation>
    <scope>NUCLEOTIDE SEQUENCE [LARGE SCALE GENOMIC DNA]</scope>
    <source>
        <strain evidence="3 4">MAH-3</strain>
    </source>
</reference>
<dbReference type="EMBL" id="VLPL01000002">
    <property type="protein sequence ID" value="TSJ46434.1"/>
    <property type="molecule type" value="Genomic_DNA"/>
</dbReference>
<keyword evidence="2 3" id="KW-0808">Transferase</keyword>
<evidence type="ECO:0000256" key="2">
    <source>
        <dbReference type="ARBA" id="ARBA00022679"/>
    </source>
</evidence>
<comment type="caution">
    <text evidence="3">The sequence shown here is derived from an EMBL/GenBank/DDBJ whole genome shotgun (WGS) entry which is preliminary data.</text>
</comment>
<accession>A0A556N2K7</accession>
<dbReference type="GO" id="GO:0005829">
    <property type="term" value="C:cytosol"/>
    <property type="evidence" value="ECO:0007669"/>
    <property type="project" value="TreeGrafter"/>
</dbReference>
<dbReference type="OrthoDB" id="9797795at2"/>
<evidence type="ECO:0000313" key="3">
    <source>
        <dbReference type="EMBL" id="TSJ46434.1"/>
    </source>
</evidence>
<keyword evidence="1" id="KW-0328">Glycosyltransferase</keyword>
<dbReference type="GO" id="GO:0009244">
    <property type="term" value="P:lipopolysaccharide core region biosynthetic process"/>
    <property type="evidence" value="ECO:0007669"/>
    <property type="project" value="TreeGrafter"/>
</dbReference>
<sequence length="339" mass="38430">MVKENKNWNGKHIAISRVDSIGDVLLTLPVTAWLKERFPTCRITFFCKNYTAPIVKYYSAIDDIVKVDDLFTLPKHEQADAIESLGIDAVVHVFPKKELAKLFKKAKVPTRIGTSHRLFHLNTCNIRPNFTRKKSPLHESQLNFELLRPFGLKEIPTFEQVSKLTYLFSIEAQNLSEEFQALLDKKFVILHPKSQGSAREWPIEKYIELASKLIVNGYEVVFTGTESEGKQFRQLLPEDIRCHDSTGQLSIDQLIWLIKNASALVACSTGPLHIAGFLHVKTIGLFSTRIPIHPGRWKPLGDHSTVIVFDANCEKCKAKKACDCISEIPVDTVLHEILN</sequence>
<dbReference type="CDD" id="cd03789">
    <property type="entry name" value="GT9_LPS_heptosyltransferase"/>
    <property type="match status" value="1"/>
</dbReference>
<protein>
    <submittedName>
        <fullName evidence="3">Glycosyltransferase family 9 protein</fullName>
    </submittedName>
</protein>